<comment type="caution">
    <text evidence="1">The sequence shown here is derived from an EMBL/GenBank/DDBJ whole genome shotgun (WGS) entry which is preliminary data.</text>
</comment>
<keyword evidence="2" id="KW-1185">Reference proteome</keyword>
<gene>
    <name evidence="1" type="ORF">CP960_06100</name>
</gene>
<dbReference type="EMBL" id="NXIF01000023">
    <property type="protein sequence ID" value="PKI81129.1"/>
    <property type="molecule type" value="Genomic_DNA"/>
</dbReference>
<dbReference type="Proteomes" id="UP000233248">
    <property type="component" value="Unassembled WGS sequence"/>
</dbReference>
<evidence type="ECO:0000313" key="2">
    <source>
        <dbReference type="Proteomes" id="UP000233248"/>
    </source>
</evidence>
<dbReference type="RefSeq" id="WP_101184527.1">
    <property type="nucleotide sequence ID" value="NZ_CP031218.1"/>
</dbReference>
<evidence type="ECO:0000313" key="1">
    <source>
        <dbReference type="EMBL" id="PKI81129.1"/>
    </source>
</evidence>
<name>A0A2N1J3K1_9BACT</name>
<dbReference type="KEGG" id="ahs:AHALO_0688"/>
<dbReference type="Pfam" id="PF19503">
    <property type="entry name" value="DUF6037"/>
    <property type="match status" value="1"/>
</dbReference>
<dbReference type="OrthoDB" id="9134802at2"/>
<reference evidence="1 2" key="1">
    <citation type="submission" date="2017-09" db="EMBL/GenBank/DDBJ databases">
        <title>Genomics of the genus Arcobacter.</title>
        <authorList>
            <person name="Perez-Cataluna A."/>
            <person name="Figueras M.J."/>
            <person name="Salas-Masso N."/>
        </authorList>
    </citation>
    <scope>NUCLEOTIDE SEQUENCE [LARGE SCALE GENOMIC DNA]</scope>
    <source>
        <strain evidence="1 2">DSM 18005</strain>
    </source>
</reference>
<protein>
    <submittedName>
        <fullName evidence="1">Uncharacterized protein</fullName>
    </submittedName>
</protein>
<dbReference type="InterPro" id="IPR046100">
    <property type="entry name" value="DUF6037"/>
</dbReference>
<accession>A0A2N1J3K1</accession>
<proteinExistence type="predicted"/>
<dbReference type="AlphaFoldDB" id="A0A2N1J3K1"/>
<sequence>MNFQFKNWKAFRDQLKLQDIKIVTFDFAYEKCEFKIIYSMEQNAFYIAKRGTQTVFVLFLDWYKITDSINKDAYDQLKVCKDQPFDPKKPYNPFDFLLALDNHLKENVKFKKTTKTEYFTTTKKAIPDEEKIYFQRWIPHLNDNKNVTDKNLEKVKKILGFHYATFCKENNVSVGFTNIPNDLSFEVIEDPKKVLDEQKKKL</sequence>
<organism evidence="1 2">
    <name type="scientific">Malaciobacter halophilus</name>
    <dbReference type="NCBI Taxonomy" id="197482"/>
    <lineage>
        <taxon>Bacteria</taxon>
        <taxon>Pseudomonadati</taxon>
        <taxon>Campylobacterota</taxon>
        <taxon>Epsilonproteobacteria</taxon>
        <taxon>Campylobacterales</taxon>
        <taxon>Arcobacteraceae</taxon>
        <taxon>Malaciobacter</taxon>
    </lineage>
</organism>